<proteinExistence type="predicted"/>
<gene>
    <name evidence="2" type="ORF">AVEN_268041_1</name>
</gene>
<dbReference type="EMBL" id="BGPR01083036">
    <property type="protein sequence ID" value="GBL89647.1"/>
    <property type="molecule type" value="Genomic_DNA"/>
</dbReference>
<accession>A0A4Y2BD12</accession>
<sequence length="129" mass="15018">MHQTRLHVGSPTESGFEPGTLRPLGRDLATRPPRPKNVWILMRIRMTVDLVEEVPRELLDFLFNFINFRSRMHCSSQWSSSSPRCSEAEDQAEKKASRWIAPCGADNLALFRWLRRSQSLMVCDFRLWG</sequence>
<comment type="caution">
    <text evidence="2">The sequence shown here is derived from an EMBL/GenBank/DDBJ whole genome shotgun (WGS) entry which is preliminary data.</text>
</comment>
<keyword evidence="3" id="KW-1185">Reference proteome</keyword>
<evidence type="ECO:0000256" key="1">
    <source>
        <dbReference type="SAM" id="MobiDB-lite"/>
    </source>
</evidence>
<protein>
    <submittedName>
        <fullName evidence="2">Uncharacterized protein</fullName>
    </submittedName>
</protein>
<reference evidence="2 3" key="1">
    <citation type="journal article" date="2019" name="Sci. Rep.">
        <title>Orb-weaving spider Araneus ventricosus genome elucidates the spidroin gene catalogue.</title>
        <authorList>
            <person name="Kono N."/>
            <person name="Nakamura H."/>
            <person name="Ohtoshi R."/>
            <person name="Moran D.A.P."/>
            <person name="Shinohara A."/>
            <person name="Yoshida Y."/>
            <person name="Fujiwara M."/>
            <person name="Mori M."/>
            <person name="Tomita M."/>
            <person name="Arakawa K."/>
        </authorList>
    </citation>
    <scope>NUCLEOTIDE SEQUENCE [LARGE SCALE GENOMIC DNA]</scope>
</reference>
<name>A0A4Y2BD12_ARAVE</name>
<evidence type="ECO:0000313" key="3">
    <source>
        <dbReference type="Proteomes" id="UP000499080"/>
    </source>
</evidence>
<dbReference type="AlphaFoldDB" id="A0A4Y2BD12"/>
<organism evidence="2 3">
    <name type="scientific">Araneus ventricosus</name>
    <name type="common">Orbweaver spider</name>
    <name type="synonym">Epeira ventricosa</name>
    <dbReference type="NCBI Taxonomy" id="182803"/>
    <lineage>
        <taxon>Eukaryota</taxon>
        <taxon>Metazoa</taxon>
        <taxon>Ecdysozoa</taxon>
        <taxon>Arthropoda</taxon>
        <taxon>Chelicerata</taxon>
        <taxon>Arachnida</taxon>
        <taxon>Araneae</taxon>
        <taxon>Araneomorphae</taxon>
        <taxon>Entelegynae</taxon>
        <taxon>Araneoidea</taxon>
        <taxon>Araneidae</taxon>
        <taxon>Araneus</taxon>
    </lineage>
</organism>
<dbReference type="Proteomes" id="UP000499080">
    <property type="component" value="Unassembled WGS sequence"/>
</dbReference>
<evidence type="ECO:0000313" key="2">
    <source>
        <dbReference type="EMBL" id="GBL89647.1"/>
    </source>
</evidence>
<feature type="region of interest" description="Disordered" evidence="1">
    <location>
        <begin position="1"/>
        <end position="33"/>
    </location>
</feature>